<feature type="non-terminal residue" evidence="1">
    <location>
        <position position="51"/>
    </location>
</feature>
<keyword evidence="2" id="KW-1185">Reference proteome</keyword>
<evidence type="ECO:0000313" key="2">
    <source>
        <dbReference type="Proteomes" id="UP001519460"/>
    </source>
</evidence>
<gene>
    <name evidence="1" type="ORF">BaRGS_00028941</name>
</gene>
<sequence>MLGSFCADSLVPVEIFEAHYFTELIGEGNICSLIETRVCFTGTQQRLELMI</sequence>
<organism evidence="1 2">
    <name type="scientific">Batillaria attramentaria</name>
    <dbReference type="NCBI Taxonomy" id="370345"/>
    <lineage>
        <taxon>Eukaryota</taxon>
        <taxon>Metazoa</taxon>
        <taxon>Spiralia</taxon>
        <taxon>Lophotrochozoa</taxon>
        <taxon>Mollusca</taxon>
        <taxon>Gastropoda</taxon>
        <taxon>Caenogastropoda</taxon>
        <taxon>Sorbeoconcha</taxon>
        <taxon>Cerithioidea</taxon>
        <taxon>Batillariidae</taxon>
        <taxon>Batillaria</taxon>
    </lineage>
</organism>
<dbReference type="EMBL" id="JACVVK020000294">
    <property type="protein sequence ID" value="KAK7479861.1"/>
    <property type="molecule type" value="Genomic_DNA"/>
</dbReference>
<dbReference type="Proteomes" id="UP001519460">
    <property type="component" value="Unassembled WGS sequence"/>
</dbReference>
<comment type="caution">
    <text evidence="1">The sequence shown here is derived from an EMBL/GenBank/DDBJ whole genome shotgun (WGS) entry which is preliminary data.</text>
</comment>
<proteinExistence type="predicted"/>
<dbReference type="AlphaFoldDB" id="A0ABD0JYM3"/>
<accession>A0ABD0JYM3</accession>
<name>A0ABD0JYM3_9CAEN</name>
<protein>
    <submittedName>
        <fullName evidence="1">Uncharacterized protein</fullName>
    </submittedName>
</protein>
<evidence type="ECO:0000313" key="1">
    <source>
        <dbReference type="EMBL" id="KAK7479861.1"/>
    </source>
</evidence>
<reference evidence="1 2" key="1">
    <citation type="journal article" date="2023" name="Sci. Data">
        <title>Genome assembly of the Korean intertidal mud-creeper Batillaria attramentaria.</title>
        <authorList>
            <person name="Patra A.K."/>
            <person name="Ho P.T."/>
            <person name="Jun S."/>
            <person name="Lee S.J."/>
            <person name="Kim Y."/>
            <person name="Won Y.J."/>
        </authorList>
    </citation>
    <scope>NUCLEOTIDE SEQUENCE [LARGE SCALE GENOMIC DNA]</scope>
    <source>
        <strain evidence="1">Wonlab-2016</strain>
    </source>
</reference>